<name>A0A7J7RUQ4_MYOMY</name>
<organism evidence="1 2">
    <name type="scientific">Myotis myotis</name>
    <name type="common">Greater mouse-eared bat</name>
    <name type="synonym">Vespertilio myotis</name>
    <dbReference type="NCBI Taxonomy" id="51298"/>
    <lineage>
        <taxon>Eukaryota</taxon>
        <taxon>Metazoa</taxon>
        <taxon>Chordata</taxon>
        <taxon>Craniata</taxon>
        <taxon>Vertebrata</taxon>
        <taxon>Euteleostomi</taxon>
        <taxon>Mammalia</taxon>
        <taxon>Eutheria</taxon>
        <taxon>Laurasiatheria</taxon>
        <taxon>Chiroptera</taxon>
        <taxon>Yangochiroptera</taxon>
        <taxon>Vespertilionidae</taxon>
        <taxon>Myotis</taxon>
    </lineage>
</organism>
<evidence type="ECO:0000313" key="1">
    <source>
        <dbReference type="EMBL" id="KAF6279868.1"/>
    </source>
</evidence>
<proteinExistence type="predicted"/>
<dbReference type="AlphaFoldDB" id="A0A7J7RUQ4"/>
<reference evidence="1 2" key="1">
    <citation type="journal article" date="2020" name="Nature">
        <title>Six reference-quality genomes reveal evolution of bat adaptations.</title>
        <authorList>
            <person name="Jebb D."/>
            <person name="Huang Z."/>
            <person name="Pippel M."/>
            <person name="Hughes G.M."/>
            <person name="Lavrichenko K."/>
            <person name="Devanna P."/>
            <person name="Winkler S."/>
            <person name="Jermiin L.S."/>
            <person name="Skirmuntt E.C."/>
            <person name="Katzourakis A."/>
            <person name="Burkitt-Gray L."/>
            <person name="Ray D.A."/>
            <person name="Sullivan K.A.M."/>
            <person name="Roscito J.G."/>
            <person name="Kirilenko B.M."/>
            <person name="Davalos L.M."/>
            <person name="Corthals A.P."/>
            <person name="Power M.L."/>
            <person name="Jones G."/>
            <person name="Ransome R.D."/>
            <person name="Dechmann D.K.N."/>
            <person name="Locatelli A.G."/>
            <person name="Puechmaille S.J."/>
            <person name="Fedrigo O."/>
            <person name="Jarvis E.D."/>
            <person name="Hiller M."/>
            <person name="Vernes S.C."/>
            <person name="Myers E.W."/>
            <person name="Teeling E.C."/>
        </authorList>
    </citation>
    <scope>NUCLEOTIDE SEQUENCE [LARGE SCALE GENOMIC DNA]</scope>
    <source>
        <strain evidence="1">MMyoMyo1</strain>
        <tissue evidence="1">Flight muscle</tissue>
    </source>
</reference>
<comment type="caution">
    <text evidence="1">The sequence shown here is derived from an EMBL/GenBank/DDBJ whole genome shotgun (WGS) entry which is preliminary data.</text>
</comment>
<evidence type="ECO:0000313" key="2">
    <source>
        <dbReference type="Proteomes" id="UP000527355"/>
    </source>
</evidence>
<dbReference type="Proteomes" id="UP000527355">
    <property type="component" value="Unassembled WGS sequence"/>
</dbReference>
<gene>
    <name evidence="1" type="ORF">mMyoMyo1_010127</name>
</gene>
<keyword evidence="2" id="KW-1185">Reference proteome</keyword>
<sequence length="122" mass="13592">MDRPPPACPPWGIEPATQACALSGNRTSDLLVHRLTLNHWATSAQLNALFCLFVCLGPWFSNLPNAATLSYSSSCCVVTPNHRIIFVATSSLSCCHCYESSCKYLTGRMYFHCYKWNIIKAQ</sequence>
<dbReference type="EMBL" id="JABWUV010000021">
    <property type="protein sequence ID" value="KAF6279868.1"/>
    <property type="molecule type" value="Genomic_DNA"/>
</dbReference>
<accession>A0A7J7RUQ4</accession>
<protein>
    <submittedName>
        <fullName evidence="1">Uncharacterized protein</fullName>
    </submittedName>
</protein>